<protein>
    <submittedName>
        <fullName evidence="2">Aldo/keto reductase</fullName>
    </submittedName>
</protein>
<organism evidence="2 3">
    <name type="scientific">Telmatocola sphagniphila</name>
    <dbReference type="NCBI Taxonomy" id="1123043"/>
    <lineage>
        <taxon>Bacteria</taxon>
        <taxon>Pseudomonadati</taxon>
        <taxon>Planctomycetota</taxon>
        <taxon>Planctomycetia</taxon>
        <taxon>Gemmatales</taxon>
        <taxon>Gemmataceae</taxon>
    </lineage>
</organism>
<proteinExistence type="predicted"/>
<name>A0A8E6BA32_9BACT</name>
<reference evidence="2" key="1">
    <citation type="submission" date="2021-05" db="EMBL/GenBank/DDBJ databases">
        <title>Complete genome sequence of the cellulolytic planctomycete Telmatocola sphagniphila SP2T and characterization of the first cellulase from planctomycetes.</title>
        <authorList>
            <person name="Rakitin A.L."/>
            <person name="Beletsky A.V."/>
            <person name="Naumoff D.G."/>
            <person name="Kulichevskaya I.S."/>
            <person name="Mardanov A.V."/>
            <person name="Ravin N.V."/>
            <person name="Dedysh S.N."/>
        </authorList>
    </citation>
    <scope>NUCLEOTIDE SEQUENCE</scope>
    <source>
        <strain evidence="2">SP2T</strain>
    </source>
</reference>
<dbReference type="InterPro" id="IPR053135">
    <property type="entry name" value="AKR2_Oxidoreductase"/>
</dbReference>
<dbReference type="Pfam" id="PF00248">
    <property type="entry name" value="Aldo_ket_red"/>
    <property type="match status" value="1"/>
</dbReference>
<dbReference type="PANTHER" id="PTHR43312:SF1">
    <property type="entry name" value="NADP-DEPENDENT OXIDOREDUCTASE DOMAIN-CONTAINING PROTEIN"/>
    <property type="match status" value="1"/>
</dbReference>
<dbReference type="PANTHER" id="PTHR43312">
    <property type="entry name" value="D-THREO-ALDOSE 1-DEHYDROGENASE"/>
    <property type="match status" value="1"/>
</dbReference>
<dbReference type="RefSeq" id="WP_213499129.1">
    <property type="nucleotide sequence ID" value="NZ_CP074694.1"/>
</dbReference>
<dbReference type="KEGG" id="tsph:KIH39_09680"/>
<sequence length="317" mass="35830">MIETIYKPGTLPHRILGKTGVSVSLICLGGWHIGSLESLEAIRLMHRAIDEGIDFFDNAWDYHMGGSETVMGDALAMDGKRQKVFLMTKNCARDAVGTRQHLEDSLRRLKTDCIDLWQFHECNYDNDAEWLLERGALAEAIKAKKEGKVRFIGFTGHKSPDIHRSVLDIYPDWDCTQFPINVCDHFYRSFEKKFLPVLRERNIGAIGMKSLGGGAGVRGAEFTFNKICDPREARRYALSQDIHSLVVGVDSEKILEQDLAIARDFKPMTEAEMNTLRQQVKAIAGDGRHELFKSTTLHDGPYHREQHGLEKLVATLS</sequence>
<evidence type="ECO:0000313" key="2">
    <source>
        <dbReference type="EMBL" id="QVL34157.1"/>
    </source>
</evidence>
<accession>A0A8E6BA32</accession>
<dbReference type="AlphaFoldDB" id="A0A8E6BA32"/>
<gene>
    <name evidence="2" type="ORF">KIH39_09680</name>
</gene>
<evidence type="ECO:0000313" key="3">
    <source>
        <dbReference type="Proteomes" id="UP000676194"/>
    </source>
</evidence>
<dbReference type="Proteomes" id="UP000676194">
    <property type="component" value="Chromosome"/>
</dbReference>
<dbReference type="Gene3D" id="3.20.20.100">
    <property type="entry name" value="NADP-dependent oxidoreductase domain"/>
    <property type="match status" value="1"/>
</dbReference>
<dbReference type="CDD" id="cd19100">
    <property type="entry name" value="AKR_unchar"/>
    <property type="match status" value="1"/>
</dbReference>
<keyword evidence="3" id="KW-1185">Reference proteome</keyword>
<dbReference type="EMBL" id="CP074694">
    <property type="protein sequence ID" value="QVL34157.1"/>
    <property type="molecule type" value="Genomic_DNA"/>
</dbReference>
<evidence type="ECO:0000259" key="1">
    <source>
        <dbReference type="Pfam" id="PF00248"/>
    </source>
</evidence>
<dbReference type="SUPFAM" id="SSF51430">
    <property type="entry name" value="NAD(P)-linked oxidoreductase"/>
    <property type="match status" value="1"/>
</dbReference>
<feature type="domain" description="NADP-dependent oxidoreductase" evidence="1">
    <location>
        <begin position="26"/>
        <end position="215"/>
    </location>
</feature>
<dbReference type="InterPro" id="IPR023210">
    <property type="entry name" value="NADP_OxRdtase_dom"/>
</dbReference>
<dbReference type="InterPro" id="IPR036812">
    <property type="entry name" value="NAD(P)_OxRdtase_dom_sf"/>
</dbReference>